<dbReference type="OrthoDB" id="44673at2759"/>
<keyword evidence="3" id="KW-1185">Reference proteome</keyword>
<dbReference type="AlphaFoldDB" id="A0A1E7FS33"/>
<proteinExistence type="predicted"/>
<dbReference type="Proteomes" id="UP000095751">
    <property type="component" value="Unassembled WGS sequence"/>
</dbReference>
<evidence type="ECO:0000313" key="3">
    <source>
        <dbReference type="Proteomes" id="UP000095751"/>
    </source>
</evidence>
<evidence type="ECO:0000313" key="2">
    <source>
        <dbReference type="EMBL" id="OEU20982.1"/>
    </source>
</evidence>
<accession>A0A1E7FS33</accession>
<evidence type="ECO:0000256" key="1">
    <source>
        <dbReference type="SAM" id="MobiDB-lite"/>
    </source>
</evidence>
<name>A0A1E7FS33_9STRA</name>
<dbReference type="KEGG" id="fcy:FRACYDRAFT_234614"/>
<dbReference type="InParanoid" id="A0A1E7FS33"/>
<feature type="compositionally biased region" description="Low complexity" evidence="1">
    <location>
        <begin position="56"/>
        <end position="79"/>
    </location>
</feature>
<reference evidence="2 3" key="1">
    <citation type="submission" date="2016-09" db="EMBL/GenBank/DDBJ databases">
        <title>Extensive genetic diversity and differential bi-allelic expression allows diatom success in the polar Southern Ocean.</title>
        <authorList>
            <consortium name="DOE Joint Genome Institute"/>
            <person name="Mock T."/>
            <person name="Otillar R.P."/>
            <person name="Strauss J."/>
            <person name="Dupont C."/>
            <person name="Frickenhaus S."/>
            <person name="Maumus F."/>
            <person name="Mcmullan M."/>
            <person name="Sanges R."/>
            <person name="Schmutz J."/>
            <person name="Toseland A."/>
            <person name="Valas R."/>
            <person name="Veluchamy A."/>
            <person name="Ward B.J."/>
            <person name="Allen A."/>
            <person name="Barry K."/>
            <person name="Falciatore A."/>
            <person name="Ferrante M."/>
            <person name="Fortunato A.E."/>
            <person name="Gloeckner G."/>
            <person name="Gruber A."/>
            <person name="Hipkin R."/>
            <person name="Janech M."/>
            <person name="Kroth P."/>
            <person name="Leese F."/>
            <person name="Lindquist E."/>
            <person name="Lyon B.R."/>
            <person name="Martin J."/>
            <person name="Mayer C."/>
            <person name="Parker M."/>
            <person name="Quesneville H."/>
            <person name="Raymond J."/>
            <person name="Uhlig C."/>
            <person name="Valentin K.U."/>
            <person name="Worden A.Z."/>
            <person name="Armbrust E.V."/>
            <person name="Bowler C."/>
            <person name="Green B."/>
            <person name="Moulton V."/>
            <person name="Van Oosterhout C."/>
            <person name="Grigoriev I."/>
        </authorList>
    </citation>
    <scope>NUCLEOTIDE SEQUENCE [LARGE SCALE GENOMIC DNA]</scope>
    <source>
        <strain evidence="2 3">CCMP1102</strain>
    </source>
</reference>
<sequence length="271" mass="31124">MMARNNGIIAIRRVGYLSSTSSLSTLIPNNKNNNNHHHIRNFHSNNNCRYIHSYQHQNQQQQHAIYRSPSSGSSLYFSSTAAPDDNNSGPGGVRGWMNDRRDRQEQERYIEQMTRLSDMEAFTMENYRDELSRGVHGGGIMSKIPFMQTKEVEQAKEVVDVVKKIIEVVGPHATAEDLLQMDRLQRLRVATTANKTLEEISIMVSQITNMDVMQKTLRKRRLEGKPIPPDKDSMQSVIQKDAINVLSKSQRDMLKSRQVNNAKRMARKRRS</sequence>
<gene>
    <name evidence="2" type="ORF">FRACYDRAFT_234614</name>
</gene>
<evidence type="ECO:0008006" key="4">
    <source>
        <dbReference type="Google" id="ProtNLM"/>
    </source>
</evidence>
<feature type="region of interest" description="Disordered" evidence="1">
    <location>
        <begin position="249"/>
        <end position="271"/>
    </location>
</feature>
<organism evidence="2 3">
    <name type="scientific">Fragilariopsis cylindrus CCMP1102</name>
    <dbReference type="NCBI Taxonomy" id="635003"/>
    <lineage>
        <taxon>Eukaryota</taxon>
        <taxon>Sar</taxon>
        <taxon>Stramenopiles</taxon>
        <taxon>Ochrophyta</taxon>
        <taxon>Bacillariophyta</taxon>
        <taxon>Bacillariophyceae</taxon>
        <taxon>Bacillariophycidae</taxon>
        <taxon>Bacillariales</taxon>
        <taxon>Bacillariaceae</taxon>
        <taxon>Fragilariopsis</taxon>
    </lineage>
</organism>
<protein>
    <recommendedName>
        <fullName evidence="4">Signal recognition particle SRP54 subunit M-domain domain-containing protein</fullName>
    </recommendedName>
</protein>
<feature type="region of interest" description="Disordered" evidence="1">
    <location>
        <begin position="56"/>
        <end position="101"/>
    </location>
</feature>
<dbReference type="EMBL" id="KV784354">
    <property type="protein sequence ID" value="OEU20982.1"/>
    <property type="molecule type" value="Genomic_DNA"/>
</dbReference>